<reference evidence="14 15" key="1">
    <citation type="submission" date="2023-09" db="EMBL/GenBank/DDBJ databases">
        <authorList>
            <person name="Rey-Velasco X."/>
        </authorList>
    </citation>
    <scope>NUCLEOTIDE SEQUENCE [LARGE SCALE GENOMIC DNA]</scope>
    <source>
        <strain evidence="14 15">P050</strain>
    </source>
</reference>
<protein>
    <recommendedName>
        <fullName evidence="2">thioredoxin-dependent peroxiredoxin</fullName>
        <ecNumber evidence="2">1.11.1.24</ecNumber>
    </recommendedName>
    <alternativeName>
        <fullName evidence="8">Thioredoxin peroxidase</fullName>
    </alternativeName>
    <alternativeName>
        <fullName evidence="10">Thioredoxin-dependent peroxiredoxin Bcp</fullName>
    </alternativeName>
</protein>
<evidence type="ECO:0000313" key="14">
    <source>
        <dbReference type="EMBL" id="MDT0554060.1"/>
    </source>
</evidence>
<gene>
    <name evidence="14" type="ORF">RM519_12440</name>
</gene>
<evidence type="ECO:0000256" key="5">
    <source>
        <dbReference type="ARBA" id="ARBA00023002"/>
    </source>
</evidence>
<evidence type="ECO:0000256" key="6">
    <source>
        <dbReference type="ARBA" id="ARBA00023157"/>
    </source>
</evidence>
<evidence type="ECO:0000256" key="3">
    <source>
        <dbReference type="ARBA" id="ARBA00022559"/>
    </source>
</evidence>
<evidence type="ECO:0000256" key="1">
    <source>
        <dbReference type="ARBA" id="ARBA00003330"/>
    </source>
</evidence>
<dbReference type="SUPFAM" id="SSF52833">
    <property type="entry name" value="Thioredoxin-like"/>
    <property type="match status" value="1"/>
</dbReference>
<dbReference type="Pfam" id="PF00578">
    <property type="entry name" value="AhpC-TSA"/>
    <property type="match status" value="1"/>
</dbReference>
<organism evidence="14 15">
    <name type="scientific">Urechidicola vernalis</name>
    <dbReference type="NCBI Taxonomy" id="3075600"/>
    <lineage>
        <taxon>Bacteria</taxon>
        <taxon>Pseudomonadati</taxon>
        <taxon>Bacteroidota</taxon>
        <taxon>Flavobacteriia</taxon>
        <taxon>Flavobacteriales</taxon>
        <taxon>Flavobacteriaceae</taxon>
        <taxon>Urechidicola</taxon>
    </lineage>
</organism>
<dbReference type="PANTHER" id="PTHR42801">
    <property type="entry name" value="THIOREDOXIN-DEPENDENT PEROXIDE REDUCTASE"/>
    <property type="match status" value="1"/>
</dbReference>
<keyword evidence="4" id="KW-0049">Antioxidant</keyword>
<evidence type="ECO:0000256" key="10">
    <source>
        <dbReference type="ARBA" id="ARBA00042639"/>
    </source>
</evidence>
<comment type="catalytic activity">
    <reaction evidence="11">
        <text>a hydroperoxide + [thioredoxin]-dithiol = an alcohol + [thioredoxin]-disulfide + H2O</text>
        <dbReference type="Rhea" id="RHEA:62620"/>
        <dbReference type="Rhea" id="RHEA-COMP:10698"/>
        <dbReference type="Rhea" id="RHEA-COMP:10700"/>
        <dbReference type="ChEBI" id="CHEBI:15377"/>
        <dbReference type="ChEBI" id="CHEBI:29950"/>
        <dbReference type="ChEBI" id="CHEBI:30879"/>
        <dbReference type="ChEBI" id="CHEBI:35924"/>
        <dbReference type="ChEBI" id="CHEBI:50058"/>
        <dbReference type="EC" id="1.11.1.24"/>
    </reaction>
</comment>
<dbReference type="InterPro" id="IPR013766">
    <property type="entry name" value="Thioredoxin_domain"/>
</dbReference>
<comment type="function">
    <text evidence="1">Thiol-specific peroxidase that catalyzes the reduction of hydrogen peroxide and organic hydroperoxides to water and alcohols, respectively. Plays a role in cell protection against oxidative stress by detoxifying peroxides and as sensor of hydrogen peroxide-mediated signaling events.</text>
</comment>
<dbReference type="CDD" id="cd02970">
    <property type="entry name" value="PRX_like2"/>
    <property type="match status" value="1"/>
</dbReference>
<evidence type="ECO:0000313" key="15">
    <source>
        <dbReference type="Proteomes" id="UP001252186"/>
    </source>
</evidence>
<dbReference type="Gene3D" id="3.40.30.10">
    <property type="entry name" value="Glutaredoxin"/>
    <property type="match status" value="1"/>
</dbReference>
<feature type="signal peptide" evidence="12">
    <location>
        <begin position="1"/>
        <end position="18"/>
    </location>
</feature>
<comment type="similarity">
    <text evidence="9">Belongs to the peroxiredoxin family. BCP/PrxQ subfamily.</text>
</comment>
<feature type="domain" description="Thioredoxin" evidence="13">
    <location>
        <begin position="30"/>
        <end position="196"/>
    </location>
</feature>
<evidence type="ECO:0000256" key="8">
    <source>
        <dbReference type="ARBA" id="ARBA00032824"/>
    </source>
</evidence>
<keyword evidence="7" id="KW-0676">Redox-active center</keyword>
<evidence type="ECO:0000256" key="2">
    <source>
        <dbReference type="ARBA" id="ARBA00013017"/>
    </source>
</evidence>
<dbReference type="PANTHER" id="PTHR42801:SF7">
    <property type="entry name" value="SLL1159 PROTEIN"/>
    <property type="match status" value="1"/>
</dbReference>
<dbReference type="InterPro" id="IPR036249">
    <property type="entry name" value="Thioredoxin-like_sf"/>
</dbReference>
<evidence type="ECO:0000256" key="11">
    <source>
        <dbReference type="ARBA" id="ARBA00049091"/>
    </source>
</evidence>
<name>A0ABU2Y785_9FLAO</name>
<dbReference type="PROSITE" id="PS51352">
    <property type="entry name" value="THIOREDOXIN_2"/>
    <property type="match status" value="1"/>
</dbReference>
<accession>A0ABU2Y785</accession>
<keyword evidence="12" id="KW-0732">Signal</keyword>
<evidence type="ECO:0000256" key="7">
    <source>
        <dbReference type="ARBA" id="ARBA00023284"/>
    </source>
</evidence>
<keyword evidence="3" id="KW-0575">Peroxidase</keyword>
<dbReference type="EMBL" id="JAVRHV010000007">
    <property type="protein sequence ID" value="MDT0554060.1"/>
    <property type="molecule type" value="Genomic_DNA"/>
</dbReference>
<comment type="caution">
    <text evidence="14">The sequence shown here is derived from an EMBL/GenBank/DDBJ whole genome shotgun (WGS) entry which is preliminary data.</text>
</comment>
<dbReference type="RefSeq" id="WP_311594144.1">
    <property type="nucleotide sequence ID" value="NZ_JAVRHV010000007.1"/>
</dbReference>
<evidence type="ECO:0000256" key="12">
    <source>
        <dbReference type="SAM" id="SignalP"/>
    </source>
</evidence>
<proteinExistence type="inferred from homology"/>
<dbReference type="InterPro" id="IPR050924">
    <property type="entry name" value="Peroxiredoxin_BCP/PrxQ"/>
</dbReference>
<keyword evidence="15" id="KW-1185">Reference proteome</keyword>
<dbReference type="EC" id="1.11.1.24" evidence="2"/>
<keyword evidence="5" id="KW-0560">Oxidoreductase</keyword>
<dbReference type="Proteomes" id="UP001252186">
    <property type="component" value="Unassembled WGS sequence"/>
</dbReference>
<evidence type="ECO:0000256" key="9">
    <source>
        <dbReference type="ARBA" id="ARBA00038489"/>
    </source>
</evidence>
<sequence length="196" mass="21921">MRHILTLSLFLSSFIINAQVFEDATQIEPLKIGATIPAVEVTSYLGKSKSISKIVSEQKTVLVFFRGGWCPYCNKHLAAVGAIQDQISELGYQVIAISPDSPEKLSENIDKNSLKYELYSDASTELMQAMGLAITAPERYSNMLLDFSDDKNSDVIPVPAVYILNTNGKVLYNYVNPNYKERLEEDELLEALNKFN</sequence>
<dbReference type="InterPro" id="IPR000866">
    <property type="entry name" value="AhpC/TSA"/>
</dbReference>
<evidence type="ECO:0000256" key="4">
    <source>
        <dbReference type="ARBA" id="ARBA00022862"/>
    </source>
</evidence>
<feature type="chain" id="PRO_5046904556" description="thioredoxin-dependent peroxiredoxin" evidence="12">
    <location>
        <begin position="19"/>
        <end position="196"/>
    </location>
</feature>
<evidence type="ECO:0000259" key="13">
    <source>
        <dbReference type="PROSITE" id="PS51352"/>
    </source>
</evidence>
<keyword evidence="6" id="KW-1015">Disulfide bond</keyword>